<evidence type="ECO:0000256" key="5">
    <source>
        <dbReference type="ARBA" id="ARBA00022737"/>
    </source>
</evidence>
<evidence type="ECO:0000256" key="2">
    <source>
        <dbReference type="ARBA" id="ARBA00022614"/>
    </source>
</evidence>
<sequence length="822" mass="90558">MIYPAVFFSLLVFFAVPVPADEVEVSILSGEELSGLYSLRSSLGIQYRDWPRNTDPCSNWTGVVCRSGRVVSLDLTGLRRNNFSLLRPQFAIDGVRNLTRLERFVATDFVLRGPIPDWLGSGVLPSLSILVLKSAAVSGDIPYSLGLAVSLRVLTLSNNSITGNIPPTLGDLPILTSLDLSKNLLSSSIPPELASPQNLSYLNLSSNYLSGAIPPSIGMLAKLKTLSLAGNSLEGVVPDILGNLSLLESLDLSSNSLADALPELLFNAASHLRFVNLSGNYFDGPLPNSTWSLPYLEYLDVSSNNLTGSFPESVPANLNASGELFNMSANSYYGFLPPGIGLFLQRFTAVDLSKNYLKGFEPLGTKGEKNFYYGFNCFRDAMKQRSSGDCETFYKERNIQFLEPDPPFQSLDSSQPNRKSIHSWINIMIVVLVVSVILIAIPPLVFLYWKRSRNQSSSQGGLVSSSKILESSQKIIGESFSYQQLVQATSDFSSRNLIKLGHSGNLYHGVLKDNISVVVKKIDFHAERDSYPVELDFFSKDLNGRFVPFIGHCLEKEKEKFLIYKFMPHGDLSLALFRAPRTEGEGLRSLDWITRLKIATGVAEALCFLHHECNPPLVHRDIQSSSILLDEKFEVRLGSLSEVCAQEGESHSSVISRMLRRQQTPELGISANGSTCSPATCAYDVYCLGKVMLELITGNLGISSSAGMIDTEWMDQSLPYIDINDRDLITKIVDPTLMVDDDLLEEVWAMAIMARCCLNPRPNKRPLARHLLKALQNPVKVVREETFSNSDPSRSNSFHSSWVSTLLGGLLHGSPERAPVSG</sequence>
<evidence type="ECO:0000256" key="11">
    <source>
        <dbReference type="SAM" id="SignalP"/>
    </source>
</evidence>
<dbReference type="InterPro" id="IPR011009">
    <property type="entry name" value="Kinase-like_dom_sf"/>
</dbReference>
<evidence type="ECO:0000256" key="1">
    <source>
        <dbReference type="ARBA" id="ARBA00004162"/>
    </source>
</evidence>
<dbReference type="SMART" id="SM00369">
    <property type="entry name" value="LRR_TYP"/>
    <property type="match status" value="4"/>
</dbReference>
<evidence type="ECO:0000256" key="3">
    <source>
        <dbReference type="ARBA" id="ARBA00022692"/>
    </source>
</evidence>
<dbReference type="PROSITE" id="PS50011">
    <property type="entry name" value="PROTEIN_KINASE_DOM"/>
    <property type="match status" value="1"/>
</dbReference>
<dbReference type="Pfam" id="PF08263">
    <property type="entry name" value="LRRNT_2"/>
    <property type="match status" value="1"/>
</dbReference>
<evidence type="ECO:0000256" key="8">
    <source>
        <dbReference type="ARBA" id="ARBA00023170"/>
    </source>
</evidence>
<dbReference type="PANTHER" id="PTHR27000">
    <property type="entry name" value="LEUCINE-RICH REPEAT RECEPTOR-LIKE PROTEIN KINASE FAMILY PROTEIN-RELATED"/>
    <property type="match status" value="1"/>
</dbReference>
<protein>
    <submittedName>
        <fullName evidence="13">LRR receptor-like serine/threonine-protein kinase</fullName>
    </submittedName>
</protein>
<dbReference type="Gene3D" id="3.30.200.20">
    <property type="entry name" value="Phosphorylase Kinase, domain 1"/>
    <property type="match status" value="1"/>
</dbReference>
<dbReference type="InterPro" id="IPR013210">
    <property type="entry name" value="LRR_N_plant-typ"/>
</dbReference>
<evidence type="ECO:0000313" key="14">
    <source>
        <dbReference type="Proteomes" id="UP001412067"/>
    </source>
</evidence>
<feature type="transmembrane region" description="Helical" evidence="10">
    <location>
        <begin position="424"/>
        <end position="449"/>
    </location>
</feature>
<dbReference type="InterPro" id="IPR001245">
    <property type="entry name" value="Ser-Thr/Tyr_kinase_cat_dom"/>
</dbReference>
<feature type="chain" id="PRO_5046816810" evidence="11">
    <location>
        <begin position="21"/>
        <end position="822"/>
    </location>
</feature>
<dbReference type="InterPro" id="IPR032675">
    <property type="entry name" value="LRR_dom_sf"/>
</dbReference>
<dbReference type="PANTHER" id="PTHR27000:SF775">
    <property type="entry name" value="PLANT INTRACELLULAR RAS-GROUP-RELATED LRR PROTEIN 3"/>
    <property type="match status" value="1"/>
</dbReference>
<dbReference type="SUPFAM" id="SSF52058">
    <property type="entry name" value="L domain-like"/>
    <property type="match status" value="1"/>
</dbReference>
<dbReference type="Pfam" id="PF07714">
    <property type="entry name" value="PK_Tyr_Ser-Thr"/>
    <property type="match status" value="1"/>
</dbReference>
<organism evidence="13 14">
    <name type="scientific">Platanthera guangdongensis</name>
    <dbReference type="NCBI Taxonomy" id="2320717"/>
    <lineage>
        <taxon>Eukaryota</taxon>
        <taxon>Viridiplantae</taxon>
        <taxon>Streptophyta</taxon>
        <taxon>Embryophyta</taxon>
        <taxon>Tracheophyta</taxon>
        <taxon>Spermatophyta</taxon>
        <taxon>Magnoliopsida</taxon>
        <taxon>Liliopsida</taxon>
        <taxon>Asparagales</taxon>
        <taxon>Orchidaceae</taxon>
        <taxon>Orchidoideae</taxon>
        <taxon>Orchideae</taxon>
        <taxon>Orchidinae</taxon>
        <taxon>Platanthera</taxon>
    </lineage>
</organism>
<feature type="domain" description="Protein kinase" evidence="12">
    <location>
        <begin position="492"/>
        <end position="780"/>
    </location>
</feature>
<dbReference type="Gene3D" id="1.10.510.10">
    <property type="entry name" value="Transferase(Phosphotransferase) domain 1"/>
    <property type="match status" value="1"/>
</dbReference>
<evidence type="ECO:0000313" key="13">
    <source>
        <dbReference type="EMBL" id="KAK8952916.1"/>
    </source>
</evidence>
<evidence type="ECO:0000259" key="12">
    <source>
        <dbReference type="PROSITE" id="PS50011"/>
    </source>
</evidence>
<dbReference type="InterPro" id="IPR003591">
    <property type="entry name" value="Leu-rich_rpt_typical-subtyp"/>
</dbReference>
<dbReference type="SUPFAM" id="SSF56112">
    <property type="entry name" value="Protein kinase-like (PK-like)"/>
    <property type="match status" value="1"/>
</dbReference>
<dbReference type="Proteomes" id="UP001412067">
    <property type="component" value="Unassembled WGS sequence"/>
</dbReference>
<dbReference type="InterPro" id="IPR000719">
    <property type="entry name" value="Prot_kinase_dom"/>
</dbReference>
<reference evidence="13 14" key="1">
    <citation type="journal article" date="2022" name="Nat. Plants">
        <title>Genomes of leafy and leafless Platanthera orchids illuminate the evolution of mycoheterotrophy.</title>
        <authorList>
            <person name="Li M.H."/>
            <person name="Liu K.W."/>
            <person name="Li Z."/>
            <person name="Lu H.C."/>
            <person name="Ye Q.L."/>
            <person name="Zhang D."/>
            <person name="Wang J.Y."/>
            <person name="Li Y.F."/>
            <person name="Zhong Z.M."/>
            <person name="Liu X."/>
            <person name="Yu X."/>
            <person name="Liu D.K."/>
            <person name="Tu X.D."/>
            <person name="Liu B."/>
            <person name="Hao Y."/>
            <person name="Liao X.Y."/>
            <person name="Jiang Y.T."/>
            <person name="Sun W.H."/>
            <person name="Chen J."/>
            <person name="Chen Y.Q."/>
            <person name="Ai Y."/>
            <person name="Zhai J.W."/>
            <person name="Wu S.S."/>
            <person name="Zhou Z."/>
            <person name="Hsiao Y.Y."/>
            <person name="Wu W.L."/>
            <person name="Chen Y.Y."/>
            <person name="Lin Y.F."/>
            <person name="Hsu J.L."/>
            <person name="Li C.Y."/>
            <person name="Wang Z.W."/>
            <person name="Zhao X."/>
            <person name="Zhong W.Y."/>
            <person name="Ma X.K."/>
            <person name="Ma L."/>
            <person name="Huang J."/>
            <person name="Chen G.Z."/>
            <person name="Huang M.Z."/>
            <person name="Huang L."/>
            <person name="Peng D.H."/>
            <person name="Luo Y.B."/>
            <person name="Zou S.Q."/>
            <person name="Chen S.P."/>
            <person name="Lan S."/>
            <person name="Tsai W.C."/>
            <person name="Van de Peer Y."/>
            <person name="Liu Z.J."/>
        </authorList>
    </citation>
    <scope>NUCLEOTIDE SEQUENCE [LARGE SCALE GENOMIC DNA]</scope>
    <source>
        <strain evidence="13">Lor288</strain>
    </source>
</reference>
<evidence type="ECO:0000256" key="7">
    <source>
        <dbReference type="ARBA" id="ARBA00023136"/>
    </source>
</evidence>
<evidence type="ECO:0000256" key="9">
    <source>
        <dbReference type="ARBA" id="ARBA00023180"/>
    </source>
</evidence>
<keyword evidence="7 10" id="KW-0472">Membrane</keyword>
<gene>
    <name evidence="13" type="ORF">KSP40_PGU004088</name>
</gene>
<proteinExistence type="predicted"/>
<dbReference type="PRINTS" id="PR00019">
    <property type="entry name" value="LEURICHRPT"/>
</dbReference>
<dbReference type="InterPro" id="IPR001611">
    <property type="entry name" value="Leu-rich_rpt"/>
</dbReference>
<evidence type="ECO:0000256" key="10">
    <source>
        <dbReference type="SAM" id="Phobius"/>
    </source>
</evidence>
<comment type="caution">
    <text evidence="13">The sequence shown here is derived from an EMBL/GenBank/DDBJ whole genome shotgun (WGS) entry which is preliminary data.</text>
</comment>
<dbReference type="Gene3D" id="3.80.10.10">
    <property type="entry name" value="Ribonuclease Inhibitor"/>
    <property type="match status" value="2"/>
</dbReference>
<accession>A0ABR2LVT6</accession>
<keyword evidence="8" id="KW-0675">Receptor</keyword>
<keyword evidence="6 10" id="KW-1133">Transmembrane helix</keyword>
<feature type="signal peptide" evidence="11">
    <location>
        <begin position="1"/>
        <end position="20"/>
    </location>
</feature>
<dbReference type="EMBL" id="JBBWWR010000014">
    <property type="protein sequence ID" value="KAK8952916.1"/>
    <property type="molecule type" value="Genomic_DNA"/>
</dbReference>
<dbReference type="Pfam" id="PF13855">
    <property type="entry name" value="LRR_8"/>
    <property type="match status" value="1"/>
</dbReference>
<keyword evidence="5" id="KW-0677">Repeat</keyword>
<keyword evidence="14" id="KW-1185">Reference proteome</keyword>
<evidence type="ECO:0000256" key="6">
    <source>
        <dbReference type="ARBA" id="ARBA00022989"/>
    </source>
</evidence>
<keyword evidence="2" id="KW-0433">Leucine-rich repeat</keyword>
<name>A0ABR2LVT6_9ASPA</name>
<dbReference type="Pfam" id="PF00560">
    <property type="entry name" value="LRR_1"/>
    <property type="match status" value="4"/>
</dbReference>
<keyword evidence="9" id="KW-0325">Glycoprotein</keyword>
<keyword evidence="3 10" id="KW-0812">Transmembrane</keyword>
<keyword evidence="4 11" id="KW-0732">Signal</keyword>
<evidence type="ECO:0000256" key="4">
    <source>
        <dbReference type="ARBA" id="ARBA00022729"/>
    </source>
</evidence>
<comment type="subcellular location">
    <subcellularLocation>
        <location evidence="1">Cell membrane</location>
        <topology evidence="1">Single-pass membrane protein</topology>
    </subcellularLocation>
</comment>